<reference evidence="3" key="1">
    <citation type="submission" date="2023-07" db="EMBL/GenBank/DDBJ databases">
        <authorList>
            <person name="Yue Y."/>
        </authorList>
    </citation>
    <scope>NUCLEOTIDE SEQUENCE [LARGE SCALE GENOMIC DNA]</scope>
    <source>
        <strain evidence="3">D23</strain>
    </source>
</reference>
<evidence type="ECO:0000313" key="2">
    <source>
        <dbReference type="EMBL" id="MCA0131773.1"/>
    </source>
</evidence>
<comment type="caution">
    <text evidence="2">The sequence shown here is derived from an EMBL/GenBank/DDBJ whole genome shotgun (WGS) entry which is preliminary data.</text>
</comment>
<accession>A0ABS7XP40</accession>
<dbReference type="RefSeq" id="WP_224526317.1">
    <property type="nucleotide sequence ID" value="NZ_JAIUJR010000002.1"/>
</dbReference>
<feature type="domain" description="ATP-grasp fold RimK-type" evidence="1">
    <location>
        <begin position="159"/>
        <end position="264"/>
    </location>
</feature>
<name>A0ABS7XP40_9FLAO</name>
<keyword evidence="3" id="KW-1185">Reference proteome</keyword>
<organism evidence="2 3">
    <name type="scientific">Winogradskyella alexanderae</name>
    <dbReference type="NCBI Taxonomy" id="2877123"/>
    <lineage>
        <taxon>Bacteria</taxon>
        <taxon>Pseudomonadati</taxon>
        <taxon>Bacteroidota</taxon>
        <taxon>Flavobacteriia</taxon>
        <taxon>Flavobacteriales</taxon>
        <taxon>Flavobacteriaceae</taxon>
        <taxon>Winogradskyella</taxon>
    </lineage>
</organism>
<gene>
    <name evidence="2" type="ORF">LBU54_04195</name>
</gene>
<dbReference type="PANTHER" id="PTHR39217">
    <property type="match status" value="1"/>
</dbReference>
<protein>
    <recommendedName>
        <fullName evidence="1">ATP-grasp fold RimK-type domain-containing protein</fullName>
    </recommendedName>
</protein>
<proteinExistence type="predicted"/>
<dbReference type="EMBL" id="JAIUJR010000002">
    <property type="protein sequence ID" value="MCA0131773.1"/>
    <property type="molecule type" value="Genomic_DNA"/>
</dbReference>
<dbReference type="Gene3D" id="3.30.470.20">
    <property type="entry name" value="ATP-grasp fold, B domain"/>
    <property type="match status" value="1"/>
</dbReference>
<evidence type="ECO:0000259" key="1">
    <source>
        <dbReference type="Pfam" id="PF08443"/>
    </source>
</evidence>
<evidence type="ECO:0000313" key="3">
    <source>
        <dbReference type="Proteomes" id="UP001198901"/>
    </source>
</evidence>
<dbReference type="Pfam" id="PF08443">
    <property type="entry name" value="RimK"/>
    <property type="match status" value="1"/>
</dbReference>
<sequence length="298" mass="34656">MIYDVTVLTDSRYLKDSKDPYKHNVFYEDKLVVESLKALGLRVTRKAWDDANFDWATSKILLFRTTWDYFDRFDEFSNWLSQVSQTAQLVNSEQLIRWNIDKHYLQDLKQKGIHIPSTEFIEPKTEITLKELHAKLGWNETVLKPCIAGAARHTYKLNPENLSKYEQLFEKLIQEEAMMLQSFQHNIVSKGEISMMVFNGQFTHAILKKAKAGDFRVQDDFGGSVHDYNPTEEEIFFAQHALTGCPELPIYARVDIFYDNNNELALGELELIEPELWFRKNPNAANYLANAINGILHP</sequence>
<dbReference type="SUPFAM" id="SSF56059">
    <property type="entry name" value="Glutathione synthetase ATP-binding domain-like"/>
    <property type="match status" value="1"/>
</dbReference>
<dbReference type="Proteomes" id="UP001198901">
    <property type="component" value="Unassembled WGS sequence"/>
</dbReference>
<dbReference type="InterPro" id="IPR013651">
    <property type="entry name" value="ATP-grasp_RimK-type"/>
</dbReference>
<dbReference type="PANTHER" id="PTHR39217:SF1">
    <property type="entry name" value="GLUTATHIONE SYNTHETASE"/>
    <property type="match status" value="1"/>
</dbReference>
<dbReference type="InterPro" id="IPR053191">
    <property type="entry name" value="DcsG_Biosynth_Enzyme"/>
</dbReference>